<dbReference type="SUPFAM" id="SSF56112">
    <property type="entry name" value="Protein kinase-like (PK-like)"/>
    <property type="match status" value="1"/>
</dbReference>
<feature type="region of interest" description="Disordered" evidence="1">
    <location>
        <begin position="508"/>
        <end position="580"/>
    </location>
</feature>
<feature type="domain" description="Protein kinase" evidence="2">
    <location>
        <begin position="168"/>
        <end position="499"/>
    </location>
</feature>
<dbReference type="GO" id="GO:0005737">
    <property type="term" value="C:cytoplasm"/>
    <property type="evidence" value="ECO:0007669"/>
    <property type="project" value="TreeGrafter"/>
</dbReference>
<gene>
    <name evidence="3" type="ORF">PAC_05856</name>
</gene>
<dbReference type="Gene3D" id="1.10.510.10">
    <property type="entry name" value="Transferase(Phosphotransferase) domain 1"/>
    <property type="match status" value="1"/>
</dbReference>
<evidence type="ECO:0000313" key="3">
    <source>
        <dbReference type="EMBL" id="CZR55968.1"/>
    </source>
</evidence>
<evidence type="ECO:0000313" key="4">
    <source>
        <dbReference type="Proteomes" id="UP000184330"/>
    </source>
</evidence>
<proteinExistence type="predicted"/>
<dbReference type="InterPro" id="IPR008271">
    <property type="entry name" value="Ser/Thr_kinase_AS"/>
</dbReference>
<sequence length="943" mass="106274">MPPLFSRKYTARREELLKIIRSDLERVQRYSHKDGHEFICADDAKEIWTLPKIQALARGLPWDKPPLLERAHEDFKLVLSVLAWIHWDGWSDFGRAFLEHLDGGSGEFDRADRYLPFSPTTVVLADHARNGDFLKRQYIFIPIELAEEGQHQHAQNKDEYEDSYRLPFLETRKIGEGAAGDVFSALVASKYFIYEQGHLNAKGIWVAIKRIQRSDHIKTKTFMAEQNALRTFKQCLRKHENIMHSYMSFIHGSDFVIISPLADLDLAAFFKGNYEGFNHRQREFSPYDLFQEAACLAGALNFLHNGLELRGRKIACAHLDFKPDNILVRWTATSQSTSVGQWLIHDFGTSRIKESSEEPNALAPGDFLTRFSLTKAQRTPSTYQAPEVQDNTERTTGRESDMWSFGCILCVALAFALGGPRFVTDLGNATFDGRNDWFYTKVDGVAVVKVAISEWLNSRTAGRQEDTWISRIIELAFKMLVITPAGRMKAEEAQDELNIICSQESERMTRKCRWPRPPSPAADTLSSVRHRDRQDPGLHPVDASGYQPNSITATPPSRRMDYSPNLNPATSPRQAPASYSLQPAYSTPFTATTYQYGMPSSPTYGQTPMWPPIPSPSIVHQLNGFGPGPASPWNPSFVSSGFNSANNQSFATSPRQPSIIRTDTITRDSIYTPPSLPLKSPSKSSHSDENSSMDKGSQRSSSSVDLTFGHLASPQGSSKSVVCGSSTRVAFMSRSSVLVHNFECHNNWTAKKPPKNPDNATFGFYAPNHIQCPTGFEWDLISLYKDWLVLRAKNGADCRFLRYQCYRRYLDDQKVAFELWKDTSFETNQYGVSASDAVNGIARGVLETKVNGRGDVIFVLDAGLCLYSAAMGLHRLEIEGQLRRSCFSSDGNYVFAWTMTHSIHGYQNRWYIWDVNSTTAPVMDSTSEWVAVKIPFLHTHGLN</sequence>
<dbReference type="PROSITE" id="PS00108">
    <property type="entry name" value="PROTEIN_KINASE_ST"/>
    <property type="match status" value="1"/>
</dbReference>
<dbReference type="Pfam" id="PF00069">
    <property type="entry name" value="Pkinase"/>
    <property type="match status" value="1"/>
</dbReference>
<feature type="compositionally biased region" description="Polar residues" evidence="1">
    <location>
        <begin position="564"/>
        <end position="580"/>
    </location>
</feature>
<feature type="compositionally biased region" description="Low complexity" evidence="1">
    <location>
        <begin position="658"/>
        <end position="684"/>
    </location>
</feature>
<dbReference type="STRING" id="576137.A0A1L7WT56"/>
<dbReference type="CDD" id="cd00180">
    <property type="entry name" value="PKc"/>
    <property type="match status" value="1"/>
</dbReference>
<dbReference type="PROSITE" id="PS50011">
    <property type="entry name" value="PROTEIN_KINASE_DOM"/>
    <property type="match status" value="1"/>
</dbReference>
<name>A0A1L7WT56_9HELO</name>
<dbReference type="OrthoDB" id="5986190at2759"/>
<dbReference type="AlphaFoldDB" id="A0A1L7WT56"/>
<protein>
    <recommendedName>
        <fullName evidence="2">Protein kinase domain-containing protein</fullName>
    </recommendedName>
</protein>
<dbReference type="PANTHER" id="PTHR44167">
    <property type="entry name" value="OVARIAN-SPECIFIC SERINE/THREONINE-PROTEIN KINASE LOK-RELATED"/>
    <property type="match status" value="1"/>
</dbReference>
<dbReference type="SMART" id="SM00220">
    <property type="entry name" value="S_TKc"/>
    <property type="match status" value="1"/>
</dbReference>
<feature type="region of interest" description="Disordered" evidence="1">
    <location>
        <begin position="648"/>
        <end position="721"/>
    </location>
</feature>
<dbReference type="EMBL" id="FJOG01000007">
    <property type="protein sequence ID" value="CZR55968.1"/>
    <property type="molecule type" value="Genomic_DNA"/>
</dbReference>
<evidence type="ECO:0000256" key="1">
    <source>
        <dbReference type="SAM" id="MobiDB-lite"/>
    </source>
</evidence>
<feature type="compositionally biased region" description="Polar residues" evidence="1">
    <location>
        <begin position="693"/>
        <end position="705"/>
    </location>
</feature>
<dbReference type="InterPro" id="IPR000719">
    <property type="entry name" value="Prot_kinase_dom"/>
</dbReference>
<evidence type="ECO:0000259" key="2">
    <source>
        <dbReference type="PROSITE" id="PS50011"/>
    </source>
</evidence>
<dbReference type="Proteomes" id="UP000184330">
    <property type="component" value="Unassembled WGS sequence"/>
</dbReference>
<dbReference type="InterPro" id="IPR011009">
    <property type="entry name" value="Kinase-like_dom_sf"/>
</dbReference>
<dbReference type="GO" id="GO:0005524">
    <property type="term" value="F:ATP binding"/>
    <property type="evidence" value="ECO:0007669"/>
    <property type="project" value="InterPro"/>
</dbReference>
<feature type="compositionally biased region" description="Polar residues" evidence="1">
    <location>
        <begin position="546"/>
        <end position="555"/>
    </location>
</feature>
<dbReference type="GO" id="GO:0005634">
    <property type="term" value="C:nucleus"/>
    <property type="evidence" value="ECO:0007669"/>
    <property type="project" value="TreeGrafter"/>
</dbReference>
<dbReference type="Gene3D" id="3.30.200.20">
    <property type="entry name" value="Phosphorylase Kinase, domain 1"/>
    <property type="match status" value="1"/>
</dbReference>
<reference evidence="3 4" key="1">
    <citation type="submission" date="2016-03" db="EMBL/GenBank/DDBJ databases">
        <authorList>
            <person name="Ploux O."/>
        </authorList>
    </citation>
    <scope>NUCLEOTIDE SEQUENCE [LARGE SCALE GENOMIC DNA]</scope>
    <source>
        <strain evidence="3 4">UAMH 11012</strain>
    </source>
</reference>
<organism evidence="3 4">
    <name type="scientific">Phialocephala subalpina</name>
    <dbReference type="NCBI Taxonomy" id="576137"/>
    <lineage>
        <taxon>Eukaryota</taxon>
        <taxon>Fungi</taxon>
        <taxon>Dikarya</taxon>
        <taxon>Ascomycota</taxon>
        <taxon>Pezizomycotina</taxon>
        <taxon>Leotiomycetes</taxon>
        <taxon>Helotiales</taxon>
        <taxon>Mollisiaceae</taxon>
        <taxon>Phialocephala</taxon>
        <taxon>Phialocephala fortinii species complex</taxon>
    </lineage>
</organism>
<dbReference type="PANTHER" id="PTHR44167:SF24">
    <property type="entry name" value="SERINE_THREONINE-PROTEIN KINASE CHK2"/>
    <property type="match status" value="1"/>
</dbReference>
<dbReference type="GO" id="GO:0044773">
    <property type="term" value="P:mitotic DNA damage checkpoint signaling"/>
    <property type="evidence" value="ECO:0007669"/>
    <property type="project" value="TreeGrafter"/>
</dbReference>
<keyword evidence="4" id="KW-1185">Reference proteome</keyword>
<accession>A0A1L7WT56</accession>
<dbReference type="GO" id="GO:0004674">
    <property type="term" value="F:protein serine/threonine kinase activity"/>
    <property type="evidence" value="ECO:0007669"/>
    <property type="project" value="TreeGrafter"/>
</dbReference>